<feature type="compositionally biased region" description="Polar residues" evidence="1">
    <location>
        <begin position="694"/>
        <end position="734"/>
    </location>
</feature>
<feature type="compositionally biased region" description="Polar residues" evidence="1">
    <location>
        <begin position="953"/>
        <end position="962"/>
    </location>
</feature>
<feature type="region of interest" description="Disordered" evidence="1">
    <location>
        <begin position="1"/>
        <end position="52"/>
    </location>
</feature>
<feature type="compositionally biased region" description="Basic and acidic residues" evidence="1">
    <location>
        <begin position="838"/>
        <end position="849"/>
    </location>
</feature>
<feature type="compositionally biased region" description="Polar residues" evidence="1">
    <location>
        <begin position="409"/>
        <end position="439"/>
    </location>
</feature>
<comment type="caution">
    <text evidence="2">The sequence shown here is derived from an EMBL/GenBank/DDBJ whole genome shotgun (WGS) entry which is preliminary data.</text>
</comment>
<feature type="compositionally biased region" description="Polar residues" evidence="1">
    <location>
        <begin position="327"/>
        <end position="339"/>
    </location>
</feature>
<feature type="compositionally biased region" description="Polar residues" evidence="1">
    <location>
        <begin position="174"/>
        <end position="186"/>
    </location>
</feature>
<feature type="compositionally biased region" description="Polar residues" evidence="1">
    <location>
        <begin position="384"/>
        <end position="397"/>
    </location>
</feature>
<protein>
    <submittedName>
        <fullName evidence="2">Uncharacterized protein</fullName>
    </submittedName>
</protein>
<evidence type="ECO:0000313" key="3">
    <source>
        <dbReference type="Proteomes" id="UP000749559"/>
    </source>
</evidence>
<feature type="compositionally biased region" description="Polar residues" evidence="1">
    <location>
        <begin position="812"/>
        <end position="832"/>
    </location>
</feature>
<feature type="compositionally biased region" description="Polar residues" evidence="1">
    <location>
        <begin position="854"/>
        <end position="900"/>
    </location>
</feature>
<evidence type="ECO:0000256" key="1">
    <source>
        <dbReference type="SAM" id="MobiDB-lite"/>
    </source>
</evidence>
<feature type="region of interest" description="Disordered" evidence="1">
    <location>
        <begin position="932"/>
        <end position="962"/>
    </location>
</feature>
<feature type="compositionally biased region" description="Polar residues" evidence="1">
    <location>
        <begin position="281"/>
        <end position="295"/>
    </location>
</feature>
<feature type="region of interest" description="Disordered" evidence="1">
    <location>
        <begin position="360"/>
        <end position="397"/>
    </location>
</feature>
<organism evidence="2 3">
    <name type="scientific">Owenia fusiformis</name>
    <name type="common">Polychaete worm</name>
    <dbReference type="NCBI Taxonomy" id="6347"/>
    <lineage>
        <taxon>Eukaryota</taxon>
        <taxon>Metazoa</taxon>
        <taxon>Spiralia</taxon>
        <taxon>Lophotrochozoa</taxon>
        <taxon>Annelida</taxon>
        <taxon>Polychaeta</taxon>
        <taxon>Sedentaria</taxon>
        <taxon>Canalipalpata</taxon>
        <taxon>Sabellida</taxon>
        <taxon>Oweniida</taxon>
        <taxon>Oweniidae</taxon>
        <taxon>Owenia</taxon>
    </lineage>
</organism>
<feature type="compositionally biased region" description="Polar residues" evidence="1">
    <location>
        <begin position="786"/>
        <end position="800"/>
    </location>
</feature>
<accession>A0A8J1XZT5</accession>
<sequence length="1047" mass="115179">MVNDQSVLSGPNRNQPALTGPNRNQPALAESNRNTRTLTRSNRNQPGLIGVNHLPYSKVQEIAHSPNGKVKNDPILTYFLKPLYTPLERSGQKRNSDGRHTQSDADKIEDDDDMFELPGPEDLLHEVKNHMLSYRLKSKLPYPIGPRRVPQPNRPTGERTGAANRNELKGYIPQGQTGRVNNPSPYSENDFIQNKNNRTDVRPQFEHIASSSLSLNRNEKRNRFGEVPSLKHVKHNSHSNGNHFREDRYISQGRHIGSPKVDIGSSTRLARKSHPHLGTVDSESSVSFPFHQTQTNGNSESSGSNPSSVVSNSHIGINPSRDLRGNADQNNSPDSSLPNANGDYLGQSQLGSRYVARSSISTNSNGFQNPDLADSNKQYRSRDSSLSNNGNADYVDQPQQGSRYIASSSINTDSNSFQNPDLADSNKQYRSPDSSLSNNGNGGYVDQRRQGNRYVASSSINTNSNAFRNAGILDNKRQPRDSPLLNNGNNGYVPNRVGLRQNPTVPPTHSERQPHFDIKSAASVNSGDSLSSNGLNNNYHLPYRLSSSASINQHSDRGVHHAQSIKASASINFGPNTFHNRNAERGNQGQIVDPSSPIRRDEARNGHPVHKLYEAKSAINIGQGTFQNGVIGKDRVDQLRHPGSSIGNGNPVYNGQSRRPINTNTRFDNRGMVRNNQHYHPRSSVPNDGRNVGRGNSRSVSGRDSSYVATSSINTNSNGFQNPMANLADSNKQYRSPDYSLLNNGNGGYVDKPQQGNSYVASSSINTNSNAFRNVDLVDNKRPDPLSNNGQGDYLKNQQGSSYVASSSINSNRAQNREAINNKGSSPSNLYNSGRGLDYTRTDQRDDRLGSTYEARSSINSGHYTASSRQRGSNYQHQSPQGLSNDHQRSQQRGPGNIHQQWKLPGTQHTRLAEETNTNYGNHYQAKASINMGPNSQAFKNDHDRFNPEHNSYRSNDNGGRSNIEANAFINGQPNNYHGNSDNSRIRASASASITRNGGQKSFASLDDLRVSSSVDISGPSASIGHLSSSATASRPRFYNGHFRTRH</sequence>
<feature type="region of interest" description="Disordered" evidence="1">
    <location>
        <begin position="143"/>
        <end position="186"/>
    </location>
</feature>
<proteinExistence type="predicted"/>
<feature type="region of interest" description="Disordered" evidence="1">
    <location>
        <begin position="250"/>
        <end position="346"/>
    </location>
</feature>
<feature type="compositionally biased region" description="Polar residues" evidence="1">
    <location>
        <begin position="572"/>
        <end position="590"/>
    </location>
</feature>
<feature type="compositionally biased region" description="Polar residues" evidence="1">
    <location>
        <begin position="1"/>
        <end position="25"/>
    </location>
</feature>
<feature type="compositionally biased region" description="Low complexity" evidence="1">
    <location>
        <begin position="296"/>
        <end position="313"/>
    </location>
</feature>
<feature type="region of interest" description="Disordered" evidence="1">
    <location>
        <begin position="1017"/>
        <end position="1047"/>
    </location>
</feature>
<feature type="region of interest" description="Disordered" evidence="1">
    <location>
        <begin position="88"/>
        <end position="113"/>
    </location>
</feature>
<feature type="region of interest" description="Disordered" evidence="1">
    <location>
        <begin position="572"/>
        <end position="603"/>
    </location>
</feature>
<reference evidence="2" key="1">
    <citation type="submission" date="2022-03" db="EMBL/GenBank/DDBJ databases">
        <authorList>
            <person name="Martin C."/>
        </authorList>
    </citation>
    <scope>NUCLEOTIDE SEQUENCE</scope>
</reference>
<feature type="region of interest" description="Disordered" evidence="1">
    <location>
        <begin position="637"/>
        <end position="763"/>
    </location>
</feature>
<feature type="compositionally biased region" description="Polar residues" evidence="1">
    <location>
        <begin position="645"/>
        <end position="666"/>
    </location>
</feature>
<feature type="compositionally biased region" description="Polar residues" evidence="1">
    <location>
        <begin position="754"/>
        <end position="763"/>
    </location>
</feature>
<dbReference type="Proteomes" id="UP000749559">
    <property type="component" value="Unassembled WGS sequence"/>
</dbReference>
<feature type="region of interest" description="Disordered" evidence="1">
    <location>
        <begin position="468"/>
        <end position="497"/>
    </location>
</feature>
<feature type="compositionally biased region" description="Low complexity" evidence="1">
    <location>
        <begin position="801"/>
        <end position="811"/>
    </location>
</feature>
<dbReference type="AlphaFoldDB" id="A0A8J1XZT5"/>
<feature type="compositionally biased region" description="Basic and acidic residues" evidence="1">
    <location>
        <begin position="90"/>
        <end position="106"/>
    </location>
</feature>
<name>A0A8J1XZT5_OWEFU</name>
<evidence type="ECO:0000313" key="2">
    <source>
        <dbReference type="EMBL" id="CAH1802954.1"/>
    </source>
</evidence>
<keyword evidence="3" id="KW-1185">Reference proteome</keyword>
<feature type="compositionally biased region" description="Basic and acidic residues" evidence="1">
    <location>
        <begin position="940"/>
        <end position="952"/>
    </location>
</feature>
<feature type="region of interest" description="Disordered" evidence="1">
    <location>
        <begin position="409"/>
        <end position="447"/>
    </location>
</feature>
<gene>
    <name evidence="2" type="ORF">OFUS_LOCUS26592</name>
</gene>
<feature type="region of interest" description="Disordered" evidence="1">
    <location>
        <begin position="781"/>
        <end position="906"/>
    </location>
</feature>
<dbReference type="EMBL" id="CAIIXF020000193">
    <property type="protein sequence ID" value="CAH1802954.1"/>
    <property type="molecule type" value="Genomic_DNA"/>
</dbReference>
<feature type="compositionally biased region" description="Low complexity" evidence="1">
    <location>
        <begin position="31"/>
        <end position="44"/>
    </location>
</feature>